<name>A0A1X7UMI5_AMPQE</name>
<reference evidence="6" key="1">
    <citation type="submission" date="2017-05" db="UniProtKB">
        <authorList>
            <consortium name="EnsemblMetazoa"/>
        </authorList>
    </citation>
    <scope>IDENTIFICATION</scope>
</reference>
<dbReference type="GO" id="GO:0003677">
    <property type="term" value="F:DNA binding"/>
    <property type="evidence" value="ECO:0007669"/>
    <property type="project" value="InterPro"/>
</dbReference>
<evidence type="ECO:0000256" key="2">
    <source>
        <dbReference type="ARBA" id="ARBA00022553"/>
    </source>
</evidence>
<dbReference type="PANTHER" id="PTHR21446">
    <property type="entry name" value="DUF3504 DOMAIN-CONTAINING PROTEIN"/>
    <property type="match status" value="1"/>
</dbReference>
<keyword evidence="1" id="KW-1017">Isopeptide bond</keyword>
<dbReference type="GO" id="GO:0015074">
    <property type="term" value="P:DNA integration"/>
    <property type="evidence" value="ECO:0007669"/>
    <property type="project" value="InterPro"/>
</dbReference>
<dbReference type="Gene3D" id="1.10.443.10">
    <property type="entry name" value="Intergrase catalytic core"/>
    <property type="match status" value="1"/>
</dbReference>
<dbReference type="SUPFAM" id="SSF56349">
    <property type="entry name" value="DNA breaking-rejoining enzymes"/>
    <property type="match status" value="1"/>
</dbReference>
<evidence type="ECO:0000256" key="1">
    <source>
        <dbReference type="ARBA" id="ARBA00022499"/>
    </source>
</evidence>
<protein>
    <recommendedName>
        <fullName evidence="5">ZMYM2-like/QRICH1 C-terminal domain-containing protein</fullName>
    </recommendedName>
</protein>
<dbReference type="PANTHER" id="PTHR21446:SF12">
    <property type="entry name" value="POTASSIUM CHANNEL TETRAMERIZATION DOMAIN CONTAINING 1"/>
    <property type="match status" value="1"/>
</dbReference>
<proteinExistence type="predicted"/>
<organism evidence="6">
    <name type="scientific">Amphimedon queenslandica</name>
    <name type="common">Sponge</name>
    <dbReference type="NCBI Taxonomy" id="400682"/>
    <lineage>
        <taxon>Eukaryota</taxon>
        <taxon>Metazoa</taxon>
        <taxon>Porifera</taxon>
        <taxon>Demospongiae</taxon>
        <taxon>Heteroscleromorpha</taxon>
        <taxon>Haplosclerida</taxon>
        <taxon>Niphatidae</taxon>
        <taxon>Amphimedon</taxon>
    </lineage>
</organism>
<dbReference type="EnsemblMetazoa" id="Aqu2.1.28983_001">
    <property type="protein sequence ID" value="Aqu2.1.28983_001"/>
    <property type="gene ID" value="Aqu2.1.28983"/>
</dbReference>
<accession>A0A1X7UMI5</accession>
<dbReference type="GO" id="GO:0006310">
    <property type="term" value="P:DNA recombination"/>
    <property type="evidence" value="ECO:0007669"/>
    <property type="project" value="UniProtKB-KW"/>
</dbReference>
<evidence type="ECO:0000313" key="6">
    <source>
        <dbReference type="EnsemblMetazoa" id="Aqu2.1.28983_001"/>
    </source>
</evidence>
<dbReference type="InterPro" id="IPR052787">
    <property type="entry name" value="MAVS"/>
</dbReference>
<keyword evidence="3" id="KW-0832">Ubl conjugation</keyword>
<dbReference type="InterPro" id="IPR021893">
    <property type="entry name" value="ZMYM2-like_C"/>
</dbReference>
<evidence type="ECO:0000256" key="4">
    <source>
        <dbReference type="ARBA" id="ARBA00023172"/>
    </source>
</evidence>
<evidence type="ECO:0000259" key="5">
    <source>
        <dbReference type="Pfam" id="PF12012"/>
    </source>
</evidence>
<dbReference type="InParanoid" id="A0A1X7UMI5"/>
<sequence length="326" mass="37351">MVSENPKAINFLDEKDPEFAGLRGVRDRVAKELWSAGIGVADKHTEGISYDEEQLLWSEGVLGFDNPRMLLNTVFFYNGKVLILRGGREHQELKFSQFSFGAERGKNYIQFVEMGSKNRSGSYKSKHSNKVIKHYADPSLGKKCYYYILSFYWQKVHKHYDGNCFYLQPCPHVPKESDRPWFLCQPIGRSTLDGMVSKMCNTVGIKGKTNHSLRVTETTRLFNAHVLEKIVQERSGHLSLESLRCYERASPKQHENVSSILSSSSPLVFSKINENEKCVKVEDDTRATFVKDEDTKLFKKEDSPQNIHPTFSACKNCTINVNFQLK</sequence>
<dbReference type="OrthoDB" id="10040310at2759"/>
<dbReference type="Pfam" id="PF12012">
    <property type="entry name" value="DUF3504"/>
    <property type="match status" value="1"/>
</dbReference>
<dbReference type="AlphaFoldDB" id="A0A1X7UMI5"/>
<feature type="domain" description="ZMYM2-like/QRICH1 C-terminal" evidence="5">
    <location>
        <begin position="49"/>
        <end position="200"/>
    </location>
</feature>
<keyword evidence="4" id="KW-0233">DNA recombination</keyword>
<dbReference type="InterPro" id="IPR013762">
    <property type="entry name" value="Integrase-like_cat_sf"/>
</dbReference>
<keyword evidence="2" id="KW-0597">Phosphoprotein</keyword>
<dbReference type="InterPro" id="IPR011010">
    <property type="entry name" value="DNA_brk_join_enz"/>
</dbReference>
<evidence type="ECO:0000256" key="3">
    <source>
        <dbReference type="ARBA" id="ARBA00022843"/>
    </source>
</evidence>